<evidence type="ECO:0000256" key="2">
    <source>
        <dbReference type="ARBA" id="ARBA00023125"/>
    </source>
</evidence>
<dbReference type="InterPro" id="IPR018060">
    <property type="entry name" value="HTH_AraC"/>
</dbReference>
<gene>
    <name evidence="7" type="ORF">ACFP56_04310</name>
</gene>
<keyword evidence="8" id="KW-1185">Reference proteome</keyword>
<dbReference type="PROSITE" id="PS01124">
    <property type="entry name" value="HTH_ARAC_FAMILY_2"/>
    <property type="match status" value="1"/>
</dbReference>
<dbReference type="Gene3D" id="3.40.50.2300">
    <property type="match status" value="1"/>
</dbReference>
<dbReference type="InterPro" id="IPR009057">
    <property type="entry name" value="Homeodomain-like_sf"/>
</dbReference>
<sequence>MHNVLIVDPNTTTLKETEALIRRLATGFDVYTNTSQVNNVISLLEQQQYSLIIINMKSYNSSGIVLCSRIRQVSRVPILLLGGKNDFRLARKALTYQINDYIPEPLNEGALLSSLRSIKKELDGRYTYYPAAFIPQHTALKKKDDASKAVIDSVKRYVQNELHQNITLKKISRLLHFNCAYLGQKFKNYENMSFNEYLLQQRMEKAKLLLKKTDLKIYEIANEIGYTEIDWFYKKFKEYTGSSANEYRKRYELSRAN</sequence>
<organism evidence="7 8">
    <name type="scientific">Paenibacillus septentrionalis</name>
    <dbReference type="NCBI Taxonomy" id="429342"/>
    <lineage>
        <taxon>Bacteria</taxon>
        <taxon>Bacillati</taxon>
        <taxon>Bacillota</taxon>
        <taxon>Bacilli</taxon>
        <taxon>Bacillales</taxon>
        <taxon>Paenibacillaceae</taxon>
        <taxon>Paenibacillus</taxon>
    </lineage>
</organism>
<dbReference type="EMBL" id="JBHSTE010000001">
    <property type="protein sequence ID" value="MFC6331836.1"/>
    <property type="molecule type" value="Genomic_DNA"/>
</dbReference>
<dbReference type="SMART" id="SM00448">
    <property type="entry name" value="REC"/>
    <property type="match status" value="1"/>
</dbReference>
<dbReference type="SUPFAM" id="SSF52172">
    <property type="entry name" value="CheY-like"/>
    <property type="match status" value="1"/>
</dbReference>
<dbReference type="Gene3D" id="1.10.10.60">
    <property type="entry name" value="Homeodomain-like"/>
    <property type="match status" value="2"/>
</dbReference>
<accession>A0ABW1V060</accession>
<reference evidence="8" key="1">
    <citation type="journal article" date="2019" name="Int. J. Syst. Evol. Microbiol.">
        <title>The Global Catalogue of Microorganisms (GCM) 10K type strain sequencing project: providing services to taxonomists for standard genome sequencing and annotation.</title>
        <authorList>
            <consortium name="The Broad Institute Genomics Platform"/>
            <consortium name="The Broad Institute Genome Sequencing Center for Infectious Disease"/>
            <person name="Wu L."/>
            <person name="Ma J."/>
        </authorList>
    </citation>
    <scope>NUCLEOTIDE SEQUENCE [LARGE SCALE GENOMIC DNA]</scope>
    <source>
        <strain evidence="8">PCU 280</strain>
    </source>
</reference>
<evidence type="ECO:0000256" key="1">
    <source>
        <dbReference type="ARBA" id="ARBA00023015"/>
    </source>
</evidence>
<dbReference type="Proteomes" id="UP001596233">
    <property type="component" value="Unassembled WGS sequence"/>
</dbReference>
<proteinExistence type="predicted"/>
<dbReference type="PANTHER" id="PTHR43280:SF2">
    <property type="entry name" value="HTH-TYPE TRANSCRIPTIONAL REGULATOR EXSA"/>
    <property type="match status" value="1"/>
</dbReference>
<dbReference type="RefSeq" id="WP_379231484.1">
    <property type="nucleotide sequence ID" value="NZ_JBHSTE010000001.1"/>
</dbReference>
<dbReference type="PANTHER" id="PTHR43280">
    <property type="entry name" value="ARAC-FAMILY TRANSCRIPTIONAL REGULATOR"/>
    <property type="match status" value="1"/>
</dbReference>
<dbReference type="Pfam" id="PF12833">
    <property type="entry name" value="HTH_18"/>
    <property type="match status" value="1"/>
</dbReference>
<name>A0ABW1V060_9BACL</name>
<feature type="domain" description="HTH araC/xylS-type" evidence="5">
    <location>
        <begin position="152"/>
        <end position="250"/>
    </location>
</feature>
<keyword evidence="3" id="KW-0804">Transcription</keyword>
<evidence type="ECO:0000313" key="8">
    <source>
        <dbReference type="Proteomes" id="UP001596233"/>
    </source>
</evidence>
<evidence type="ECO:0000256" key="3">
    <source>
        <dbReference type="ARBA" id="ARBA00023163"/>
    </source>
</evidence>
<dbReference type="SUPFAM" id="SSF46689">
    <property type="entry name" value="Homeodomain-like"/>
    <property type="match status" value="2"/>
</dbReference>
<feature type="domain" description="Response regulatory" evidence="6">
    <location>
        <begin position="3"/>
        <end position="119"/>
    </location>
</feature>
<keyword evidence="1" id="KW-0805">Transcription regulation</keyword>
<keyword evidence="2" id="KW-0238">DNA-binding</keyword>
<comment type="caution">
    <text evidence="7">The sequence shown here is derived from an EMBL/GenBank/DDBJ whole genome shotgun (WGS) entry which is preliminary data.</text>
</comment>
<protein>
    <submittedName>
        <fullName evidence="7">Helix-turn-helix domain-containing protein</fullName>
    </submittedName>
</protein>
<dbReference type="SMART" id="SM00342">
    <property type="entry name" value="HTH_ARAC"/>
    <property type="match status" value="1"/>
</dbReference>
<comment type="caution">
    <text evidence="4">Lacks conserved residue(s) required for the propagation of feature annotation.</text>
</comment>
<evidence type="ECO:0000259" key="6">
    <source>
        <dbReference type="PROSITE" id="PS50110"/>
    </source>
</evidence>
<dbReference type="CDD" id="cd00156">
    <property type="entry name" value="REC"/>
    <property type="match status" value="1"/>
</dbReference>
<dbReference type="PROSITE" id="PS50110">
    <property type="entry name" value="RESPONSE_REGULATORY"/>
    <property type="match status" value="1"/>
</dbReference>
<dbReference type="InterPro" id="IPR001789">
    <property type="entry name" value="Sig_transdc_resp-reg_receiver"/>
</dbReference>
<dbReference type="PROSITE" id="PS00041">
    <property type="entry name" value="HTH_ARAC_FAMILY_1"/>
    <property type="match status" value="1"/>
</dbReference>
<evidence type="ECO:0000313" key="7">
    <source>
        <dbReference type="EMBL" id="MFC6331836.1"/>
    </source>
</evidence>
<evidence type="ECO:0000256" key="4">
    <source>
        <dbReference type="PROSITE-ProRule" id="PRU00169"/>
    </source>
</evidence>
<dbReference type="Pfam" id="PF00072">
    <property type="entry name" value="Response_reg"/>
    <property type="match status" value="1"/>
</dbReference>
<dbReference type="InterPro" id="IPR011006">
    <property type="entry name" value="CheY-like_superfamily"/>
</dbReference>
<evidence type="ECO:0000259" key="5">
    <source>
        <dbReference type="PROSITE" id="PS01124"/>
    </source>
</evidence>
<dbReference type="InterPro" id="IPR018062">
    <property type="entry name" value="HTH_AraC-typ_CS"/>
</dbReference>